<evidence type="ECO:0000256" key="4">
    <source>
        <dbReference type="ARBA" id="ARBA00022989"/>
    </source>
</evidence>
<dbReference type="EMBL" id="SZNK01000001">
    <property type="protein sequence ID" value="TKI56189.1"/>
    <property type="molecule type" value="Genomic_DNA"/>
</dbReference>
<sequence>MRVDASCARRRVFFVSCHNNFALILVLFVLLVIVLVVIG</sequence>
<evidence type="ECO:0000256" key="1">
    <source>
        <dbReference type="ARBA" id="ARBA00004370"/>
    </source>
</evidence>
<protein>
    <submittedName>
        <fullName evidence="7">YjcZ family sporulation protein</fullName>
    </submittedName>
</protein>
<evidence type="ECO:0000256" key="3">
    <source>
        <dbReference type="ARBA" id="ARBA00022692"/>
    </source>
</evidence>
<evidence type="ECO:0000313" key="7">
    <source>
        <dbReference type="EMBL" id="TKI56189.1"/>
    </source>
</evidence>
<organism evidence="7 8">
    <name type="scientific">Brevibacillus antibioticus</name>
    <dbReference type="NCBI Taxonomy" id="2570228"/>
    <lineage>
        <taxon>Bacteria</taxon>
        <taxon>Bacillati</taxon>
        <taxon>Bacillota</taxon>
        <taxon>Bacilli</taxon>
        <taxon>Bacillales</taxon>
        <taxon>Paenibacillaceae</taxon>
        <taxon>Brevibacillus</taxon>
    </lineage>
</organism>
<evidence type="ECO:0000313" key="8">
    <source>
        <dbReference type="Proteomes" id="UP000307841"/>
    </source>
</evidence>
<comment type="caution">
    <text evidence="7">The sequence shown here is derived from an EMBL/GenBank/DDBJ whole genome shotgun (WGS) entry which is preliminary data.</text>
</comment>
<keyword evidence="3 6" id="KW-0812">Transmembrane</keyword>
<dbReference type="GO" id="GO:0016020">
    <property type="term" value="C:membrane"/>
    <property type="evidence" value="ECO:0007669"/>
    <property type="project" value="UniProtKB-SubCell"/>
</dbReference>
<accession>A0A4U2Y6N8</accession>
<dbReference type="InterPro" id="IPR010070">
    <property type="entry name" value="YjcZ-like"/>
</dbReference>
<gene>
    <name evidence="7" type="ORF">E8L90_12315</name>
</gene>
<keyword evidence="8" id="KW-1185">Reference proteome</keyword>
<proteinExistence type="inferred from homology"/>
<dbReference type="RefSeq" id="WP_137029660.1">
    <property type="nucleotide sequence ID" value="NZ_SZNK01000001.1"/>
</dbReference>
<feature type="transmembrane region" description="Helical" evidence="6">
    <location>
        <begin position="12"/>
        <end position="38"/>
    </location>
</feature>
<reference evidence="7 8" key="1">
    <citation type="submission" date="2019-04" db="EMBL/GenBank/DDBJ databases">
        <title>Whole genome sequencing of Brevibacillus sp. TGS2-1.</title>
        <authorList>
            <person name="Choi A."/>
        </authorList>
    </citation>
    <scope>NUCLEOTIDE SEQUENCE [LARGE SCALE GENOMIC DNA]</scope>
    <source>
        <strain evidence="7 8">TGS2-1</strain>
    </source>
</reference>
<dbReference type="Proteomes" id="UP000307841">
    <property type="component" value="Unassembled WGS sequence"/>
</dbReference>
<dbReference type="NCBIfam" id="TIGR01732">
    <property type="entry name" value="tiny_TM_bacill"/>
    <property type="match status" value="1"/>
</dbReference>
<name>A0A4U2Y6N8_9BACL</name>
<keyword evidence="5 6" id="KW-0472">Membrane</keyword>
<evidence type="ECO:0000256" key="6">
    <source>
        <dbReference type="SAM" id="Phobius"/>
    </source>
</evidence>
<comment type="similarity">
    <text evidence="2">Belongs to the SscA family.</text>
</comment>
<keyword evidence="4 6" id="KW-1133">Transmembrane helix</keyword>
<comment type="subcellular location">
    <subcellularLocation>
        <location evidence="1">Membrane</location>
    </subcellularLocation>
</comment>
<evidence type="ECO:0000256" key="2">
    <source>
        <dbReference type="ARBA" id="ARBA00010221"/>
    </source>
</evidence>
<dbReference type="AlphaFoldDB" id="A0A4U2Y6N8"/>
<evidence type="ECO:0000256" key="5">
    <source>
        <dbReference type="ARBA" id="ARBA00023136"/>
    </source>
</evidence>